<accession>G2YH75</accession>
<evidence type="ECO:0000313" key="1">
    <source>
        <dbReference type="EMBL" id="CCD51109.1"/>
    </source>
</evidence>
<organism evidence="1 2">
    <name type="scientific">Botryotinia fuckeliana (strain T4)</name>
    <name type="common">Noble rot fungus</name>
    <name type="synonym">Botrytis cinerea</name>
    <dbReference type="NCBI Taxonomy" id="999810"/>
    <lineage>
        <taxon>Eukaryota</taxon>
        <taxon>Fungi</taxon>
        <taxon>Dikarya</taxon>
        <taxon>Ascomycota</taxon>
        <taxon>Pezizomycotina</taxon>
        <taxon>Leotiomycetes</taxon>
        <taxon>Helotiales</taxon>
        <taxon>Sclerotiniaceae</taxon>
        <taxon>Botrytis</taxon>
    </lineage>
</organism>
<reference evidence="2" key="1">
    <citation type="journal article" date="2011" name="PLoS Genet.">
        <title>Genomic analysis of the necrotrophic fungal pathogens Sclerotinia sclerotiorum and Botrytis cinerea.</title>
        <authorList>
            <person name="Amselem J."/>
            <person name="Cuomo C.A."/>
            <person name="van Kan J.A."/>
            <person name="Viaud M."/>
            <person name="Benito E.P."/>
            <person name="Couloux A."/>
            <person name="Coutinho P.M."/>
            <person name="de Vries R.P."/>
            <person name="Dyer P.S."/>
            <person name="Fillinger S."/>
            <person name="Fournier E."/>
            <person name="Gout L."/>
            <person name="Hahn M."/>
            <person name="Kohn L."/>
            <person name="Lapalu N."/>
            <person name="Plummer K.M."/>
            <person name="Pradier J.M."/>
            <person name="Quevillon E."/>
            <person name="Sharon A."/>
            <person name="Simon A."/>
            <person name="ten Have A."/>
            <person name="Tudzynski B."/>
            <person name="Tudzynski P."/>
            <person name="Wincker P."/>
            <person name="Andrew M."/>
            <person name="Anthouard V."/>
            <person name="Beever R.E."/>
            <person name="Beffa R."/>
            <person name="Benoit I."/>
            <person name="Bouzid O."/>
            <person name="Brault B."/>
            <person name="Chen Z."/>
            <person name="Choquer M."/>
            <person name="Collemare J."/>
            <person name="Cotton P."/>
            <person name="Danchin E.G."/>
            <person name="Da Silva C."/>
            <person name="Gautier A."/>
            <person name="Giraud C."/>
            <person name="Giraud T."/>
            <person name="Gonzalez C."/>
            <person name="Grossetete S."/>
            <person name="Guldener U."/>
            <person name="Henrissat B."/>
            <person name="Howlett B.J."/>
            <person name="Kodira C."/>
            <person name="Kretschmer M."/>
            <person name="Lappartient A."/>
            <person name="Leroch M."/>
            <person name="Levis C."/>
            <person name="Mauceli E."/>
            <person name="Neuveglise C."/>
            <person name="Oeser B."/>
            <person name="Pearson M."/>
            <person name="Poulain J."/>
            <person name="Poussereau N."/>
            <person name="Quesneville H."/>
            <person name="Rascle C."/>
            <person name="Schumacher J."/>
            <person name="Segurens B."/>
            <person name="Sexton A."/>
            <person name="Silva E."/>
            <person name="Sirven C."/>
            <person name="Soanes D.M."/>
            <person name="Talbot N.J."/>
            <person name="Templeton M."/>
            <person name="Yandava C."/>
            <person name="Yarden O."/>
            <person name="Zeng Q."/>
            <person name="Rollins J.A."/>
            <person name="Lebrun M.H."/>
            <person name="Dickman M."/>
        </authorList>
    </citation>
    <scope>NUCLEOTIDE SEQUENCE [LARGE SCALE GENOMIC DNA]</scope>
    <source>
        <strain evidence="2">T4</strain>
    </source>
</reference>
<proteinExistence type="predicted"/>
<dbReference type="InParanoid" id="G2YH75"/>
<dbReference type="EMBL" id="FQ790332">
    <property type="protein sequence ID" value="CCD51109.1"/>
    <property type="molecule type" value="Genomic_DNA"/>
</dbReference>
<dbReference type="Proteomes" id="UP000008177">
    <property type="component" value="Unplaced contigs"/>
</dbReference>
<name>G2YH75_BOTF4</name>
<gene>
    <name evidence="1" type="ORF">BofuT4_uP023770.1</name>
</gene>
<dbReference type="AlphaFoldDB" id="G2YH75"/>
<protein>
    <submittedName>
        <fullName evidence="1">Uncharacterized protein</fullName>
    </submittedName>
</protein>
<sequence length="62" mass="6739">MTCLNLTFTEAPWLPKQSPAMTLLPIHPKTENPITRFTPLCLIHPVPVSGLSCFVGQGKAGH</sequence>
<evidence type="ECO:0000313" key="2">
    <source>
        <dbReference type="Proteomes" id="UP000008177"/>
    </source>
</evidence>
<dbReference type="HOGENOM" id="CLU_2903948_0_0_1"/>